<evidence type="ECO:0000256" key="1">
    <source>
        <dbReference type="SAM" id="Phobius"/>
    </source>
</evidence>
<reference evidence="2" key="2">
    <citation type="submission" date="2020-09" db="EMBL/GenBank/DDBJ databases">
        <authorList>
            <person name="Sun Q."/>
            <person name="Ohkuma M."/>
        </authorList>
    </citation>
    <scope>NUCLEOTIDE SEQUENCE</scope>
    <source>
        <strain evidence="2">JCM 3051</strain>
    </source>
</reference>
<feature type="transmembrane region" description="Helical" evidence="1">
    <location>
        <begin position="206"/>
        <end position="227"/>
    </location>
</feature>
<evidence type="ECO:0008006" key="4">
    <source>
        <dbReference type="Google" id="ProtNLM"/>
    </source>
</evidence>
<accession>A0A8H9L3I7</accession>
<evidence type="ECO:0000313" key="3">
    <source>
        <dbReference type="Proteomes" id="UP000655589"/>
    </source>
</evidence>
<keyword evidence="1" id="KW-0812">Transmembrane</keyword>
<comment type="caution">
    <text evidence="2">The sequence shown here is derived from an EMBL/GenBank/DDBJ whole genome shotgun (WGS) entry which is preliminary data.</text>
</comment>
<gene>
    <name evidence="2" type="ORF">GCM10010102_06890</name>
</gene>
<dbReference type="RefSeq" id="WP_171104791.1">
    <property type="nucleotide sequence ID" value="NZ_BMPT01000002.1"/>
</dbReference>
<feature type="transmembrane region" description="Helical" evidence="1">
    <location>
        <begin position="273"/>
        <end position="295"/>
    </location>
</feature>
<dbReference type="Pfam" id="PF22564">
    <property type="entry name" value="HAAS"/>
    <property type="match status" value="1"/>
</dbReference>
<proteinExistence type="predicted"/>
<name>A0A8H9L3I7_9MICO</name>
<reference evidence="2" key="1">
    <citation type="journal article" date="2014" name="Int. J. Syst. Evol. Microbiol.">
        <title>Complete genome sequence of Corynebacterium casei LMG S-19264T (=DSM 44701T), isolated from a smear-ripened cheese.</title>
        <authorList>
            <consortium name="US DOE Joint Genome Institute (JGI-PGF)"/>
            <person name="Walter F."/>
            <person name="Albersmeier A."/>
            <person name="Kalinowski J."/>
            <person name="Ruckert C."/>
        </authorList>
    </citation>
    <scope>NUCLEOTIDE SEQUENCE</scope>
    <source>
        <strain evidence="2">JCM 3051</strain>
    </source>
</reference>
<dbReference type="Proteomes" id="UP000655589">
    <property type="component" value="Unassembled WGS sequence"/>
</dbReference>
<evidence type="ECO:0000313" key="2">
    <source>
        <dbReference type="EMBL" id="GGM13890.1"/>
    </source>
</evidence>
<sequence length="305" mass="32047">MTPSTTTTEQTTMATDTEQSYLRAVTKRLRALTPEQRAAVLDDVRAHFADAAEAGRTPEQAVEGLGDPATFTRRVQAELGHDAGRLDRIRRVLQWTAVGMAVFTAMFETFLWPEGMTFGLLVPYRGDGFAVVLWSLVPALVTALPLVVPARARTGTAVAVVAVLTVLALAAQMTFVPTAMLAWAALVVPVAARHGRPAPAWRITGGALLMLPGALMVTGAIAGSWGLEADAVAYIAALLGLGLLITVGRSWTGAVVAAVGVGVLVWATLDLGMLVLAVWWAGGLFLTIGLSHALAHAAPRRADRA</sequence>
<feature type="transmembrane region" description="Helical" evidence="1">
    <location>
        <begin position="132"/>
        <end position="150"/>
    </location>
</feature>
<keyword evidence="1" id="KW-0472">Membrane</keyword>
<feature type="transmembrane region" description="Helical" evidence="1">
    <location>
        <begin position="157"/>
        <end position="186"/>
    </location>
</feature>
<dbReference type="EMBL" id="BMPT01000002">
    <property type="protein sequence ID" value="GGM13890.1"/>
    <property type="molecule type" value="Genomic_DNA"/>
</dbReference>
<protein>
    <recommendedName>
        <fullName evidence="4">DUF1700 domain-containing protein</fullName>
    </recommendedName>
</protein>
<feature type="transmembrane region" description="Helical" evidence="1">
    <location>
        <begin position="234"/>
        <end position="267"/>
    </location>
</feature>
<keyword evidence="3" id="KW-1185">Reference proteome</keyword>
<dbReference type="AlphaFoldDB" id="A0A8H9L3I7"/>
<organism evidence="2 3">
    <name type="scientific">Promicromonospora citrea</name>
    <dbReference type="NCBI Taxonomy" id="43677"/>
    <lineage>
        <taxon>Bacteria</taxon>
        <taxon>Bacillati</taxon>
        <taxon>Actinomycetota</taxon>
        <taxon>Actinomycetes</taxon>
        <taxon>Micrococcales</taxon>
        <taxon>Promicromonosporaceae</taxon>
        <taxon>Promicromonospora</taxon>
    </lineage>
</organism>
<keyword evidence="1" id="KW-1133">Transmembrane helix</keyword>
<feature type="transmembrane region" description="Helical" evidence="1">
    <location>
        <begin position="92"/>
        <end position="112"/>
    </location>
</feature>